<evidence type="ECO:0000256" key="3">
    <source>
        <dbReference type="ARBA" id="ARBA00022679"/>
    </source>
</evidence>
<dbReference type="SUPFAM" id="SSF53328">
    <property type="entry name" value="Formyltransferase"/>
    <property type="match status" value="1"/>
</dbReference>
<evidence type="ECO:0000313" key="6">
    <source>
        <dbReference type="EMBL" id="EMB36016.1"/>
    </source>
</evidence>
<dbReference type="EMBL" id="AGDV01000001">
    <property type="protein sequence ID" value="EMB36016.1"/>
    <property type="molecule type" value="Genomic_DNA"/>
</dbReference>
<name>A0A0E2E7H4_TREDN</name>
<evidence type="ECO:0000256" key="1">
    <source>
        <dbReference type="ARBA" id="ARBA00005054"/>
    </source>
</evidence>
<dbReference type="RefSeq" id="WP_002682770.1">
    <property type="nucleotide sequence ID" value="NZ_CM001795.1"/>
</dbReference>
<keyword evidence="4" id="KW-0658">Purine biosynthesis</keyword>
<dbReference type="InterPro" id="IPR002376">
    <property type="entry name" value="Formyl_transf_N"/>
</dbReference>
<keyword evidence="3" id="KW-0808">Transferase</keyword>
<comment type="pathway">
    <text evidence="1">Purine metabolism; IMP biosynthesis via de novo pathway; N(2)-formyl-N(1)-(5-phospho-D-ribosyl)glycinamide from N(1)-(5-phospho-D-ribosyl)glycinamide (10-formyl THF route): step 1/1.</text>
</comment>
<protein>
    <recommendedName>
        <fullName evidence="2">phosphoribosylglycinamide formyltransferase 1</fullName>
        <ecNumber evidence="2">2.1.2.2</ecNumber>
    </recommendedName>
</protein>
<proteinExistence type="predicted"/>
<feature type="domain" description="Formyl transferase N-terminal" evidence="5">
    <location>
        <begin position="55"/>
        <end position="165"/>
    </location>
</feature>
<dbReference type="InterPro" id="IPR036477">
    <property type="entry name" value="Formyl_transf_N_sf"/>
</dbReference>
<dbReference type="EC" id="2.1.2.2" evidence="2"/>
<dbReference type="GO" id="GO:0005829">
    <property type="term" value="C:cytosol"/>
    <property type="evidence" value="ECO:0007669"/>
    <property type="project" value="TreeGrafter"/>
</dbReference>
<organism evidence="6">
    <name type="scientific">Treponema denticola H-22</name>
    <dbReference type="NCBI Taxonomy" id="999432"/>
    <lineage>
        <taxon>Bacteria</taxon>
        <taxon>Pseudomonadati</taxon>
        <taxon>Spirochaetota</taxon>
        <taxon>Spirochaetia</taxon>
        <taxon>Spirochaetales</taxon>
        <taxon>Treponemataceae</taxon>
        <taxon>Treponema</taxon>
    </lineage>
</organism>
<evidence type="ECO:0000256" key="2">
    <source>
        <dbReference type="ARBA" id="ARBA00012254"/>
    </source>
</evidence>
<comment type="caution">
    <text evidence="6">The sequence shown here is derived from an EMBL/GenBank/DDBJ whole genome shotgun (WGS) entry which is preliminary data.</text>
</comment>
<evidence type="ECO:0000259" key="5">
    <source>
        <dbReference type="Pfam" id="PF00551"/>
    </source>
</evidence>
<dbReference type="Gene3D" id="3.40.50.12230">
    <property type="match status" value="1"/>
</dbReference>
<dbReference type="Proteomes" id="UP000011705">
    <property type="component" value="Chromosome"/>
</dbReference>
<gene>
    <name evidence="6" type="ORF">HMPREF9726_00208</name>
</gene>
<sequence length="240" mass="28386">MLKTIAIAGSKDLAKRIFENLLSCHEYKIIGICAPDDIDDPLHLSAVNNRYKIYNFKEIIALKPDIIFSINYWKIISLEDIQVMEGRIVNIHHSYRLMFRGRYSTSYAILYAKKNNFPYHGTTIHYIDNELDKGKIIDSRRCPIALNDTAWTLFKKVEDLAFEMFFDNLQRIMENNIKNFIPLAEKQFFFSKRNNLELTIDNPEDIYDFVRAWSFPDKPRPYIKSGDYRIYLSLESEKNE</sequence>
<evidence type="ECO:0000256" key="4">
    <source>
        <dbReference type="ARBA" id="ARBA00022755"/>
    </source>
</evidence>
<dbReference type="HOGENOM" id="CLU_1041068_0_0_12"/>
<dbReference type="GO" id="GO:0006189">
    <property type="term" value="P:'de novo' IMP biosynthetic process"/>
    <property type="evidence" value="ECO:0007669"/>
    <property type="project" value="TreeGrafter"/>
</dbReference>
<dbReference type="Pfam" id="PF00551">
    <property type="entry name" value="Formyl_trans_N"/>
    <property type="match status" value="1"/>
</dbReference>
<dbReference type="GO" id="GO:0004644">
    <property type="term" value="F:phosphoribosylglycinamide formyltransferase activity"/>
    <property type="evidence" value="ECO:0007669"/>
    <property type="project" value="UniProtKB-EC"/>
</dbReference>
<reference evidence="6" key="1">
    <citation type="submission" date="2012-01" db="EMBL/GenBank/DDBJ databases">
        <title>The Genome Sequence of Treponema denticola H-22.</title>
        <authorList>
            <consortium name="The Broad Institute Genome Sequencing Platform"/>
            <person name="Earl A."/>
            <person name="Ward D."/>
            <person name="Feldgarden M."/>
            <person name="Gevers D."/>
            <person name="Blanton J.M."/>
            <person name="Fenno C.J."/>
            <person name="Baranova O.V."/>
            <person name="Mathney J."/>
            <person name="Dewhirst F.E."/>
            <person name="Izard J."/>
            <person name="Young S.K."/>
            <person name="Zeng Q."/>
            <person name="Gargeya S."/>
            <person name="Fitzgerald M."/>
            <person name="Haas B."/>
            <person name="Abouelleil A."/>
            <person name="Alvarado L."/>
            <person name="Arachchi H.M."/>
            <person name="Berlin A."/>
            <person name="Chapman S.B."/>
            <person name="Gearin G."/>
            <person name="Goldberg J."/>
            <person name="Griggs A."/>
            <person name="Gujja S."/>
            <person name="Hansen M."/>
            <person name="Heiman D."/>
            <person name="Howarth C."/>
            <person name="Larimer J."/>
            <person name="Lui A."/>
            <person name="MacDonald P.J.P."/>
            <person name="McCowen C."/>
            <person name="Montmayeur A."/>
            <person name="Murphy C."/>
            <person name="Neiman D."/>
            <person name="Pearson M."/>
            <person name="Priest M."/>
            <person name="Roberts A."/>
            <person name="Saif S."/>
            <person name="Shea T."/>
            <person name="Sisk P."/>
            <person name="Stolte C."/>
            <person name="Sykes S."/>
            <person name="Wortman J."/>
            <person name="Nusbaum C."/>
            <person name="Birren B."/>
        </authorList>
    </citation>
    <scope>NUCLEOTIDE SEQUENCE [LARGE SCALE GENOMIC DNA]</scope>
    <source>
        <strain evidence="6">H-22</strain>
    </source>
</reference>
<dbReference type="AlphaFoldDB" id="A0A0E2E7H4"/>
<dbReference type="PANTHER" id="PTHR43369">
    <property type="entry name" value="PHOSPHORIBOSYLGLYCINAMIDE FORMYLTRANSFERASE"/>
    <property type="match status" value="1"/>
</dbReference>
<accession>A0A0E2E7H4</accession>
<dbReference type="PATRIC" id="fig|999432.5.peg.215"/>
<dbReference type="PANTHER" id="PTHR43369:SF2">
    <property type="entry name" value="PHOSPHORIBOSYLGLYCINAMIDE FORMYLTRANSFERASE"/>
    <property type="match status" value="1"/>
</dbReference>